<accession>L9V9G9</accession>
<dbReference type="Pfam" id="PF18723">
    <property type="entry name" value="HMUDK_hel"/>
    <property type="match status" value="1"/>
</dbReference>
<protein>
    <recommendedName>
        <fullName evidence="1">5-hmdU DNA kinase helical domain-containing protein</fullName>
    </recommendedName>
</protein>
<dbReference type="EMBL" id="AOHS01000009">
    <property type="protein sequence ID" value="ELY33611.1"/>
    <property type="molecule type" value="Genomic_DNA"/>
</dbReference>
<dbReference type="InterPro" id="IPR040684">
    <property type="entry name" value="HMUDK_hel"/>
</dbReference>
<proteinExistence type="predicted"/>
<evidence type="ECO:0000313" key="2">
    <source>
        <dbReference type="EMBL" id="ELY33611.1"/>
    </source>
</evidence>
<dbReference type="AlphaFoldDB" id="L9V9G9"/>
<dbReference type="Proteomes" id="UP000011543">
    <property type="component" value="Unassembled WGS sequence"/>
</dbReference>
<sequence>MSQLLAFRVGVMSESLTQPDNIQNSLDEESLDLFWQFITERQKVWYRRVIEGRPSPWTDDEILQEYRFTNVYRELDPGTQYVIQNILEADASRQDKILNVMLYRLIGRLETHEHLGFQSRETFDAAEFEGKLKHRRDGLGETVFTGAYMVSGYNQMGSSDKVENVAALFGEITDDPEFFDDMLSTESLEGTYKLIRSQPGFGNFLSYQVLVDLLYPVDYYDGNSVLPFSPNDWSAPGPGAQKGLKQLVTEFNGFGRLDVMRWLRQNQQQEFERLDLDFPYLETEDKGGLELSLANIQNCLCEFYKYHKIRHSNGRARRCFRNTEARSHGELREMYERAPVISLPNSAD</sequence>
<reference evidence="2 3" key="1">
    <citation type="journal article" date="2014" name="PLoS Genet.">
        <title>Phylogenetically driven sequencing of extremely halophilic archaea reveals strategies for static and dynamic osmo-response.</title>
        <authorList>
            <person name="Becker E.A."/>
            <person name="Seitzer P.M."/>
            <person name="Tritt A."/>
            <person name="Larsen D."/>
            <person name="Krusor M."/>
            <person name="Yao A.I."/>
            <person name="Wu D."/>
            <person name="Madern D."/>
            <person name="Eisen J.A."/>
            <person name="Darling A.E."/>
            <person name="Facciotti M.T."/>
        </authorList>
    </citation>
    <scope>NUCLEOTIDE SEQUENCE [LARGE SCALE GENOMIC DNA]</scope>
    <source>
        <strain evidence="3">ATCC 43099 / DSM 3394 / CCM 3739 / CIP 104546 / IAM 13178 / JCM 8861 / NBRC 102185 / NCIMB 2190 / MS3</strain>
    </source>
</reference>
<name>L9V9G9_NATMM</name>
<feature type="domain" description="5-hmdU DNA kinase helical" evidence="1">
    <location>
        <begin position="29"/>
        <end position="313"/>
    </location>
</feature>
<comment type="caution">
    <text evidence="2">The sequence shown here is derived from an EMBL/GenBank/DDBJ whole genome shotgun (WGS) entry which is preliminary data.</text>
</comment>
<evidence type="ECO:0000313" key="3">
    <source>
        <dbReference type="Proteomes" id="UP000011543"/>
    </source>
</evidence>
<gene>
    <name evidence="2" type="ORF">C500_02225</name>
</gene>
<organism evidence="2 3">
    <name type="scientific">Natrialba magadii (strain ATCC 43099 / DSM 3394 / CCM 3739 / CIP 104546 / IAM 13178 / JCM 8861 / NBRC 102185 / NCIMB 2190 / MS3)</name>
    <name type="common">Natronobacterium magadii</name>
    <dbReference type="NCBI Taxonomy" id="547559"/>
    <lineage>
        <taxon>Archaea</taxon>
        <taxon>Methanobacteriati</taxon>
        <taxon>Methanobacteriota</taxon>
        <taxon>Stenosarchaea group</taxon>
        <taxon>Halobacteria</taxon>
        <taxon>Halobacteriales</taxon>
        <taxon>Natrialbaceae</taxon>
        <taxon>Natrialba</taxon>
    </lineage>
</organism>
<evidence type="ECO:0000259" key="1">
    <source>
        <dbReference type="Pfam" id="PF18723"/>
    </source>
</evidence>